<dbReference type="GO" id="GO:0009295">
    <property type="term" value="C:nucleoid"/>
    <property type="evidence" value="ECO:0007669"/>
    <property type="project" value="UniProtKB-SubCell"/>
</dbReference>
<gene>
    <name evidence="7" type="ORF">C4E15_30075</name>
</gene>
<keyword evidence="4 7" id="KW-0238">DNA-binding</keyword>
<dbReference type="SMART" id="SM00528">
    <property type="entry name" value="HNS"/>
    <property type="match status" value="1"/>
</dbReference>
<comment type="similarity">
    <text evidence="2">Belongs to the histone-like protein H-NS family.</text>
</comment>
<dbReference type="InterPro" id="IPR027444">
    <property type="entry name" value="H-NS_C_dom"/>
</dbReference>
<dbReference type="PANTHER" id="PTHR38097">
    <property type="match status" value="1"/>
</dbReference>
<dbReference type="GO" id="GO:0003680">
    <property type="term" value="F:minor groove of adenine-thymine-rich DNA binding"/>
    <property type="evidence" value="ECO:0007669"/>
    <property type="project" value="TreeGrafter"/>
</dbReference>
<dbReference type="AlphaFoldDB" id="A0A2S5GHM2"/>
<dbReference type="GO" id="GO:0000976">
    <property type="term" value="F:transcription cis-regulatory region binding"/>
    <property type="evidence" value="ECO:0007669"/>
    <property type="project" value="TreeGrafter"/>
</dbReference>
<dbReference type="EMBL" id="PREU01000027">
    <property type="protein sequence ID" value="PPA72550.1"/>
    <property type="molecule type" value="Genomic_DNA"/>
</dbReference>
<evidence type="ECO:0000256" key="4">
    <source>
        <dbReference type="ARBA" id="ARBA00023125"/>
    </source>
</evidence>
<name>A0A2S5GHM2_9BURK</name>
<keyword evidence="3" id="KW-0963">Cytoplasm</keyword>
<dbReference type="GO" id="GO:0032993">
    <property type="term" value="C:protein-DNA complex"/>
    <property type="evidence" value="ECO:0007669"/>
    <property type="project" value="TreeGrafter"/>
</dbReference>
<proteinExistence type="inferred from homology"/>
<comment type="subcellular location">
    <subcellularLocation>
        <location evidence="1">Cytoplasm</location>
        <location evidence="1">Nucleoid</location>
    </subcellularLocation>
</comment>
<dbReference type="OrthoDB" id="5297879at2"/>
<dbReference type="GO" id="GO:0003681">
    <property type="term" value="F:bent DNA binding"/>
    <property type="evidence" value="ECO:0007669"/>
    <property type="project" value="TreeGrafter"/>
</dbReference>
<reference evidence="7 8" key="1">
    <citation type="submission" date="2018-02" db="EMBL/GenBank/DDBJ databases">
        <title>Draft Genome of Achromobacter spanius stain 6.</title>
        <authorList>
            <person name="Gunasekera T.S."/>
            <person name="Radwan O."/>
            <person name="Ruiz O.N."/>
        </authorList>
    </citation>
    <scope>NUCLEOTIDE SEQUENCE [LARGE SCALE GENOMIC DNA]</scope>
    <source>
        <strain evidence="7 8">6</strain>
    </source>
</reference>
<evidence type="ECO:0000256" key="5">
    <source>
        <dbReference type="SAM" id="MobiDB-lite"/>
    </source>
</evidence>
<evidence type="ECO:0000313" key="7">
    <source>
        <dbReference type="EMBL" id="PPA72550.1"/>
    </source>
</evidence>
<dbReference type="GO" id="GO:0001217">
    <property type="term" value="F:DNA-binding transcription repressor activity"/>
    <property type="evidence" value="ECO:0007669"/>
    <property type="project" value="TreeGrafter"/>
</dbReference>
<dbReference type="GO" id="GO:0005829">
    <property type="term" value="C:cytosol"/>
    <property type="evidence" value="ECO:0007669"/>
    <property type="project" value="TreeGrafter"/>
</dbReference>
<dbReference type="Gene3D" id="4.10.430.10">
    <property type="entry name" value="Histone-like protein H-NS, C-terminal domain"/>
    <property type="match status" value="1"/>
</dbReference>
<organism evidence="7 8">
    <name type="scientific">Achromobacter spanius</name>
    <dbReference type="NCBI Taxonomy" id="217203"/>
    <lineage>
        <taxon>Bacteria</taxon>
        <taxon>Pseudomonadati</taxon>
        <taxon>Pseudomonadota</taxon>
        <taxon>Betaproteobacteria</taxon>
        <taxon>Burkholderiales</taxon>
        <taxon>Alcaligenaceae</taxon>
        <taxon>Achromobacter</taxon>
    </lineage>
</organism>
<feature type="domain" description="DNA-binding protein H-NS-like C-terminal" evidence="6">
    <location>
        <begin position="93"/>
        <end position="137"/>
    </location>
</feature>
<dbReference type="RefSeq" id="WP_104145972.1">
    <property type="nucleotide sequence ID" value="NZ_PREU01000027.1"/>
</dbReference>
<evidence type="ECO:0000259" key="6">
    <source>
        <dbReference type="SMART" id="SM00528"/>
    </source>
</evidence>
<feature type="compositionally biased region" description="Basic and acidic residues" evidence="5">
    <location>
        <begin position="93"/>
        <end position="107"/>
    </location>
</feature>
<sequence>MVRVSPAPYIIVGGIKCLSRSTGAAMKPPNALKGISAAIGLLEHRVNALRAKRRALAVREIVRLMRQSQIEPDDITAAFQLSSDSSTAPVPRFDGRSRVAPKYRDPETGQTWTGRGVIPRWLAAAESEGRDRRHFIVEQPTQH</sequence>
<dbReference type="Proteomes" id="UP000239990">
    <property type="component" value="Unassembled WGS sequence"/>
</dbReference>
<feature type="region of interest" description="Disordered" evidence="5">
    <location>
        <begin position="83"/>
        <end position="111"/>
    </location>
</feature>
<evidence type="ECO:0000256" key="1">
    <source>
        <dbReference type="ARBA" id="ARBA00004453"/>
    </source>
</evidence>
<protein>
    <submittedName>
        <fullName evidence="7">DNA-binding protein</fullName>
    </submittedName>
</protein>
<evidence type="ECO:0000313" key="8">
    <source>
        <dbReference type="Proteomes" id="UP000239990"/>
    </source>
</evidence>
<evidence type="ECO:0000256" key="3">
    <source>
        <dbReference type="ARBA" id="ARBA00022490"/>
    </source>
</evidence>
<evidence type="ECO:0000256" key="2">
    <source>
        <dbReference type="ARBA" id="ARBA00010610"/>
    </source>
</evidence>
<dbReference type="InterPro" id="IPR037150">
    <property type="entry name" value="H-NS_C_dom_sf"/>
</dbReference>
<comment type="caution">
    <text evidence="7">The sequence shown here is derived from an EMBL/GenBank/DDBJ whole genome shotgun (WGS) entry which is preliminary data.</text>
</comment>
<accession>A0A2S5GHM2</accession>
<dbReference type="Pfam" id="PF00816">
    <property type="entry name" value="Histone_HNS"/>
    <property type="match status" value="1"/>
</dbReference>
<dbReference type="SUPFAM" id="SSF81273">
    <property type="entry name" value="H-NS histone-like proteins"/>
    <property type="match status" value="1"/>
</dbReference>
<dbReference type="PANTHER" id="PTHR38097:SF2">
    <property type="entry name" value="DNA-BINDING PROTEIN STPA"/>
    <property type="match status" value="1"/>
</dbReference>